<evidence type="ECO:0000313" key="3">
    <source>
        <dbReference type="Proteomes" id="UP000694501"/>
    </source>
</evidence>
<name>A0A949N3Z3_9ACTN</name>
<evidence type="ECO:0000313" key="2">
    <source>
        <dbReference type="EMBL" id="MBU7597379.1"/>
    </source>
</evidence>
<dbReference type="AlphaFoldDB" id="A0A949N3Z3"/>
<protein>
    <recommendedName>
        <fullName evidence="1">REase associating with pPIWI RE domain-containing protein</fullName>
    </recommendedName>
</protein>
<reference evidence="2" key="1">
    <citation type="submission" date="2021-06" db="EMBL/GenBank/DDBJ databases">
        <title>Sequencing of actinobacteria type strains.</title>
        <authorList>
            <person name="Nguyen G.-S."/>
            <person name="Wentzel A."/>
        </authorList>
    </citation>
    <scope>NUCLEOTIDE SEQUENCE</scope>
    <source>
        <strain evidence="2">P38-E01</strain>
    </source>
</reference>
<organism evidence="2 3">
    <name type="scientific">Streptomyces tardus</name>
    <dbReference type="NCBI Taxonomy" id="2780544"/>
    <lineage>
        <taxon>Bacteria</taxon>
        <taxon>Bacillati</taxon>
        <taxon>Actinomycetota</taxon>
        <taxon>Actinomycetes</taxon>
        <taxon>Kitasatosporales</taxon>
        <taxon>Streptomycetaceae</taxon>
        <taxon>Streptomyces</taxon>
    </lineage>
</organism>
<evidence type="ECO:0000259" key="1">
    <source>
        <dbReference type="Pfam" id="PF18154"/>
    </source>
</evidence>
<dbReference type="Pfam" id="PF18154">
    <property type="entry name" value="pPIWI_RE_REase"/>
    <property type="match status" value="1"/>
</dbReference>
<keyword evidence="3" id="KW-1185">Reference proteome</keyword>
<feature type="domain" description="REase associating with pPIWI RE" evidence="1">
    <location>
        <begin position="299"/>
        <end position="412"/>
    </location>
</feature>
<sequence length="415" mass="45934">MKNATNDDVRTVDELWVKSLVARSVLRAAHAMTTPGVDPSVRLATLMECHGSLLAACGPGSELSFADFRRQVRGDPSQLLPDGVPGWDVDELRAVDPDGHVTEDAFDIDAEQALVLRVLQKSSRVTGLISARDLDDEVAQETAFAQLCKAGNQGIYENGRTDLIRYPAGPVSELNELRLPPLIADLYEDIPYASTYRGWWFACPVCRWPMRIALRREAGRQIGVATCWHRPHQEMGAAYRFRPVQGIVPPELLPEPPPPRPSDRESVLWPDLELIPEAKPIEGYKALARGVWRYTCVPGLAELALRDRLVERGLKVELWPALDAYDLRVHVGRKRSRKKEQLRVDVKDYTSGTALAQLINAQEGDSGGAEWLVVPDHRATQVPLLSGVGEKYGLKVAAASEFGEMVCKHSGVAWS</sequence>
<dbReference type="EMBL" id="JAELVF020000001">
    <property type="protein sequence ID" value="MBU7597379.1"/>
    <property type="molecule type" value="Genomic_DNA"/>
</dbReference>
<dbReference type="Proteomes" id="UP000694501">
    <property type="component" value="Unassembled WGS sequence"/>
</dbReference>
<proteinExistence type="predicted"/>
<gene>
    <name evidence="2" type="ORF">JGS22_006965</name>
</gene>
<comment type="caution">
    <text evidence="2">The sequence shown here is derived from an EMBL/GenBank/DDBJ whole genome shotgun (WGS) entry which is preliminary data.</text>
</comment>
<dbReference type="InterPro" id="IPR040828">
    <property type="entry name" value="pPIWI_RE_REase"/>
</dbReference>
<accession>A0A949N3Z3</accession>
<dbReference type="RefSeq" id="WP_211040248.1">
    <property type="nucleotide sequence ID" value="NZ_JAELVF020000001.1"/>
</dbReference>